<keyword evidence="5" id="KW-1185">Reference proteome</keyword>
<dbReference type="EMBL" id="JANKHO010001270">
    <property type="protein sequence ID" value="KAJ3502532.1"/>
    <property type="molecule type" value="Genomic_DNA"/>
</dbReference>
<feature type="domain" description="DNA helicase Pif1-like DEAD-box helicase" evidence="3">
    <location>
        <begin position="2"/>
        <end position="58"/>
    </location>
</feature>
<feature type="region of interest" description="Disordered" evidence="2">
    <location>
        <begin position="262"/>
        <end position="284"/>
    </location>
</feature>
<sequence>MVEKGSQEDIVNATIQRSYLWQHIEVLHLHENMQLSCHNADCDFAEMLLDIGHGQGVSEDGNINLPEEMIAASANDLIDFIYPDVGTNPPPPHDYFLNQMILAPRNSDVCNINERAFKFSCQQFPVHLAFALTINKAQGHAVAILANPHVAKPGSKTIMFDVQIYVGPNDDNILLGALRYFNLNNDSFPLETNLYQIHTTFSCCEASAEISSSGHALSDDDFVGDIHWLIPLGPPGPRYLPESSESTLSSEMDDCEDIYVDSESQGENQPNNGPKLTEEKEQPSFTIEPCKQAIVHIAGVATDCQKEAATFKINVEHIPNSPKYKHSGKPMPFNNCYVVVVTPSSPSAVPSRNSSAKTSAGKALFSYNKPLQPKNRFPTPDTPTPSDSHKRPRIDNDPEREAPSPSASSSST</sequence>
<dbReference type="GO" id="GO:0005524">
    <property type="term" value="F:ATP binding"/>
    <property type="evidence" value="ECO:0007669"/>
    <property type="project" value="UniProtKB-KW"/>
</dbReference>
<feature type="compositionally biased region" description="Low complexity" evidence="2">
    <location>
        <begin position="403"/>
        <end position="412"/>
    </location>
</feature>
<keyword evidence="1" id="KW-0347">Helicase</keyword>
<dbReference type="AlphaFoldDB" id="A0A9W8JUN3"/>
<organism evidence="4 5">
    <name type="scientific">Agrocybe chaxingu</name>
    <dbReference type="NCBI Taxonomy" id="84603"/>
    <lineage>
        <taxon>Eukaryota</taxon>
        <taxon>Fungi</taxon>
        <taxon>Dikarya</taxon>
        <taxon>Basidiomycota</taxon>
        <taxon>Agaricomycotina</taxon>
        <taxon>Agaricomycetes</taxon>
        <taxon>Agaricomycetidae</taxon>
        <taxon>Agaricales</taxon>
        <taxon>Agaricineae</taxon>
        <taxon>Strophariaceae</taxon>
        <taxon>Agrocybe</taxon>
    </lineage>
</organism>
<dbReference type="OrthoDB" id="3050469at2759"/>
<keyword evidence="1" id="KW-0233">DNA recombination</keyword>
<dbReference type="Pfam" id="PF05970">
    <property type="entry name" value="PIF1"/>
    <property type="match status" value="1"/>
</dbReference>
<feature type="compositionally biased region" description="Basic and acidic residues" evidence="2">
    <location>
        <begin position="387"/>
        <end position="402"/>
    </location>
</feature>
<evidence type="ECO:0000256" key="2">
    <source>
        <dbReference type="SAM" id="MobiDB-lite"/>
    </source>
</evidence>
<proteinExistence type="inferred from homology"/>
<evidence type="ECO:0000256" key="1">
    <source>
        <dbReference type="RuleBase" id="RU363044"/>
    </source>
</evidence>
<feature type="compositionally biased region" description="Polar residues" evidence="2">
    <location>
        <begin position="262"/>
        <end position="274"/>
    </location>
</feature>
<accession>A0A9W8JUN3</accession>
<dbReference type="GO" id="GO:0043139">
    <property type="term" value="F:5'-3' DNA helicase activity"/>
    <property type="evidence" value="ECO:0007669"/>
    <property type="project" value="UniProtKB-EC"/>
</dbReference>
<dbReference type="EC" id="5.6.2.3" evidence="1"/>
<keyword evidence="1" id="KW-0227">DNA damage</keyword>
<feature type="compositionally biased region" description="Low complexity" evidence="2">
    <location>
        <begin position="345"/>
        <end position="355"/>
    </location>
</feature>
<evidence type="ECO:0000259" key="3">
    <source>
        <dbReference type="Pfam" id="PF05970"/>
    </source>
</evidence>
<keyword evidence="1" id="KW-0378">Hydrolase</keyword>
<feature type="region of interest" description="Disordered" evidence="2">
    <location>
        <begin position="345"/>
        <end position="412"/>
    </location>
</feature>
<dbReference type="Proteomes" id="UP001148786">
    <property type="component" value="Unassembled WGS sequence"/>
</dbReference>
<keyword evidence="1" id="KW-0234">DNA repair</keyword>
<gene>
    <name evidence="4" type="ORF">NLJ89_g8846</name>
</gene>
<dbReference type="InterPro" id="IPR010285">
    <property type="entry name" value="DNA_helicase_pif1-like_DEAD"/>
</dbReference>
<protein>
    <recommendedName>
        <fullName evidence="1">ATP-dependent DNA helicase</fullName>
        <ecNumber evidence="1">5.6.2.3</ecNumber>
    </recommendedName>
</protein>
<name>A0A9W8JUN3_9AGAR</name>
<comment type="catalytic activity">
    <reaction evidence="1">
        <text>ATP + H2O = ADP + phosphate + H(+)</text>
        <dbReference type="Rhea" id="RHEA:13065"/>
        <dbReference type="ChEBI" id="CHEBI:15377"/>
        <dbReference type="ChEBI" id="CHEBI:15378"/>
        <dbReference type="ChEBI" id="CHEBI:30616"/>
        <dbReference type="ChEBI" id="CHEBI:43474"/>
        <dbReference type="ChEBI" id="CHEBI:456216"/>
        <dbReference type="EC" id="5.6.2.3"/>
    </reaction>
</comment>
<comment type="cofactor">
    <cofactor evidence="1">
        <name>Mg(2+)</name>
        <dbReference type="ChEBI" id="CHEBI:18420"/>
    </cofactor>
</comment>
<comment type="similarity">
    <text evidence="1">Belongs to the helicase family.</text>
</comment>
<dbReference type="GO" id="GO:0016787">
    <property type="term" value="F:hydrolase activity"/>
    <property type="evidence" value="ECO:0007669"/>
    <property type="project" value="UniProtKB-KW"/>
</dbReference>
<dbReference type="GO" id="GO:0006281">
    <property type="term" value="P:DNA repair"/>
    <property type="evidence" value="ECO:0007669"/>
    <property type="project" value="UniProtKB-KW"/>
</dbReference>
<comment type="caution">
    <text evidence="4">The sequence shown here is derived from an EMBL/GenBank/DDBJ whole genome shotgun (WGS) entry which is preliminary data.</text>
</comment>
<dbReference type="GO" id="GO:0006310">
    <property type="term" value="P:DNA recombination"/>
    <property type="evidence" value="ECO:0007669"/>
    <property type="project" value="UniProtKB-KW"/>
</dbReference>
<keyword evidence="1" id="KW-0547">Nucleotide-binding</keyword>
<evidence type="ECO:0000313" key="5">
    <source>
        <dbReference type="Proteomes" id="UP001148786"/>
    </source>
</evidence>
<evidence type="ECO:0000313" key="4">
    <source>
        <dbReference type="EMBL" id="KAJ3502532.1"/>
    </source>
</evidence>
<dbReference type="GO" id="GO:0000723">
    <property type="term" value="P:telomere maintenance"/>
    <property type="evidence" value="ECO:0007669"/>
    <property type="project" value="InterPro"/>
</dbReference>
<reference evidence="4" key="1">
    <citation type="submission" date="2022-07" db="EMBL/GenBank/DDBJ databases">
        <title>Genome Sequence of Agrocybe chaxingu.</title>
        <authorList>
            <person name="Buettner E."/>
        </authorList>
    </citation>
    <scope>NUCLEOTIDE SEQUENCE</scope>
    <source>
        <strain evidence="4">MP-N11</strain>
    </source>
</reference>
<keyword evidence="1" id="KW-0067">ATP-binding</keyword>